<dbReference type="GO" id="GO:0045807">
    <property type="term" value="P:positive regulation of endocytosis"/>
    <property type="evidence" value="ECO:0007669"/>
    <property type="project" value="TreeGrafter"/>
</dbReference>
<evidence type="ECO:0000256" key="4">
    <source>
        <dbReference type="SAM" id="MobiDB-lite"/>
    </source>
</evidence>
<dbReference type="CDD" id="cd03399">
    <property type="entry name" value="SPFH_flotillin"/>
    <property type="match status" value="1"/>
</dbReference>
<evidence type="ECO:0000256" key="1">
    <source>
        <dbReference type="ARBA" id="ARBA00004370"/>
    </source>
</evidence>
<dbReference type="GO" id="GO:0031410">
    <property type="term" value="C:cytoplasmic vesicle"/>
    <property type="evidence" value="ECO:0007669"/>
    <property type="project" value="TreeGrafter"/>
</dbReference>
<organism evidence="6 7">
    <name type="scientific">Macrostomum lignano</name>
    <dbReference type="NCBI Taxonomy" id="282301"/>
    <lineage>
        <taxon>Eukaryota</taxon>
        <taxon>Metazoa</taxon>
        <taxon>Spiralia</taxon>
        <taxon>Lophotrochozoa</taxon>
        <taxon>Platyhelminthes</taxon>
        <taxon>Rhabditophora</taxon>
        <taxon>Macrostomorpha</taxon>
        <taxon>Macrostomida</taxon>
        <taxon>Macrostomidae</taxon>
        <taxon>Macrostomum</taxon>
    </lineage>
</organism>
<evidence type="ECO:0000313" key="7">
    <source>
        <dbReference type="WBParaSite" id="maker-uti_cns_0012570-snap-gene-0.3-mRNA-1"/>
    </source>
</evidence>
<dbReference type="GO" id="GO:0016600">
    <property type="term" value="C:flotillin complex"/>
    <property type="evidence" value="ECO:0007669"/>
    <property type="project" value="TreeGrafter"/>
</dbReference>
<dbReference type="AlphaFoldDB" id="A0A1I8II45"/>
<keyword evidence="6" id="KW-1185">Reference proteome</keyword>
<feature type="compositionally biased region" description="Polar residues" evidence="4">
    <location>
        <begin position="576"/>
        <end position="606"/>
    </location>
</feature>
<proteinExistence type="inferred from homology"/>
<evidence type="ECO:0000256" key="2">
    <source>
        <dbReference type="ARBA" id="ARBA00007161"/>
    </source>
</evidence>
<evidence type="ECO:0000256" key="3">
    <source>
        <dbReference type="ARBA" id="ARBA00023136"/>
    </source>
</evidence>
<dbReference type="InterPro" id="IPR027705">
    <property type="entry name" value="Flotillin_fam"/>
</dbReference>
<comment type="similarity">
    <text evidence="2">Belongs to the band 7/mec-2 family. Flotillin subfamily.</text>
</comment>
<feature type="region of interest" description="Disordered" evidence="4">
    <location>
        <begin position="1145"/>
        <end position="1175"/>
    </location>
</feature>
<dbReference type="SMART" id="SM00244">
    <property type="entry name" value="PHB"/>
    <property type="match status" value="1"/>
</dbReference>
<feature type="region of interest" description="Disordered" evidence="4">
    <location>
        <begin position="569"/>
        <end position="607"/>
    </location>
</feature>
<dbReference type="GO" id="GO:0002090">
    <property type="term" value="P:regulation of receptor internalization"/>
    <property type="evidence" value="ECO:0007669"/>
    <property type="project" value="TreeGrafter"/>
</dbReference>
<evidence type="ECO:0000313" key="6">
    <source>
        <dbReference type="Proteomes" id="UP000095280"/>
    </source>
</evidence>
<dbReference type="GO" id="GO:0002020">
    <property type="term" value="F:protease binding"/>
    <property type="evidence" value="ECO:0007669"/>
    <property type="project" value="TreeGrafter"/>
</dbReference>
<dbReference type="WBParaSite" id="maker-uti_cns_0012570-snap-gene-0.3-mRNA-1">
    <property type="protein sequence ID" value="maker-uti_cns_0012570-snap-gene-0.3-mRNA-1"/>
    <property type="gene ID" value="maker-uti_cns_0012570-snap-gene-0.3"/>
</dbReference>
<dbReference type="InterPro" id="IPR036013">
    <property type="entry name" value="Band_7/SPFH_dom_sf"/>
</dbReference>
<comment type="subcellular location">
    <subcellularLocation>
        <location evidence="1">Membrane</location>
    </subcellularLocation>
</comment>
<dbReference type="GO" id="GO:1901890">
    <property type="term" value="P:positive regulation of cell junction assembly"/>
    <property type="evidence" value="ECO:0007669"/>
    <property type="project" value="TreeGrafter"/>
</dbReference>
<dbReference type="PANTHER" id="PTHR13806:SF46">
    <property type="entry name" value="FLOTILLIN-1-RELATED"/>
    <property type="match status" value="1"/>
</dbReference>
<name>A0A1I8II45_9PLAT</name>
<dbReference type="GO" id="GO:2000049">
    <property type="term" value="P:positive regulation of cell-cell adhesion mediated by cadherin"/>
    <property type="evidence" value="ECO:0007669"/>
    <property type="project" value="TreeGrafter"/>
</dbReference>
<evidence type="ECO:0000259" key="5">
    <source>
        <dbReference type="SMART" id="SM00244"/>
    </source>
</evidence>
<dbReference type="GO" id="GO:0070528">
    <property type="term" value="P:protein kinase C signaling"/>
    <property type="evidence" value="ECO:0007669"/>
    <property type="project" value="TreeGrafter"/>
</dbReference>
<sequence>HGCSGSVRVGPVNPGLANGSQQHQQDHLSGGCCHSKPMFIPGGRKFVLPCIQQAQRISLNTMTITIESPRIYTQLGVPITVTGVAQLRIKGQNQEMLASACEQFLGKSEHEITEVARETLEGHQRAIMGNMTVEEIYKDRKKFSKAVFEVASSDLVNMGISVVSYTLKDIKDDEGYLKALGLSRTAQVKRDARIGEAEAQKESGIKEAMAEQERMAAKYKNDIEIAKSQRDYELKKAAFDQEVQAKKAESDLAYELQAAKTKQQIKEEEMQIKVVERTQQINVQELEIVRKERQLDATVRKPAEAERYRLEKLAEAENQKIVLEAQAEAETIQLKGEAEAYAIEARAKATAEQMAKKADAWKEYGEAAKLDLVLKTLPKLAAEVAQPLAGASKITMVSNGGKGSELGAAKITGEVMDIMERLPNVVKSMAGVDISKTLGGGGKSRRFRIQLPGALLVAPRPTASATDLPASTALLIPLNWSLPIFDAIPTTKQLFKDYYDGQRTEQKDVKANDRTKRLRGEAISIQAKPFEDTSYLIGYWRSPSKAWEDDALKPQAPFMSSSRLPQIAMAPAKSSGPCSSTPRLSHTTLPSLPTVAESSPPSSYRRQASHHLPLLSGGSAGLVATSGDATSANGANSIRKFLTWPELQLSVTPQSTVESRLLGNSDCQQSITRSVNNLRGPLGQTKLEDQSHRHSAPLLMPLEFKMGESRRKGPAAGGEAIKDSGALFQAMQSRNLQPCSPSRTAQCAGLLLEEPGKQQSDAIIVAHCKQGHRGPAAVKLAVHPPTRSSRNPPGASVAPGEHQRGFSVVKDANICPQTVETGQRERLRTANSMTSVKSSASVLSKRLSRYQNALPRSNSAAKFFIFGNSLVTTLYSTKLDDFVKVASVSTATSAKRRSRSLPLDRVRSASLASRKLSQCLIVELTSTRGGGISILRTMSTLQQSQLAKNINFRRLSSLTSYVLVIKSFVRVYKDFQPFKMSDGTFSSSTGSRLVRCHALSSRFRRKSSLRCERCMNWRNSLISVPMSRFQDVTPTCSSAVHSQTVLSETANSGQLASAFLGIGGSTAVRNSNPTSQTAPQTVETVNRVAPLAVHQATSSMLSKSATFDVDRSAGILTVLMLASLVAWLLMHAALRCASISWAGDGVDKEDDNDKAEGPHGDGMATNTEAEAKRRN</sequence>
<accession>A0A1I8II45</accession>
<dbReference type="SUPFAM" id="SSF117892">
    <property type="entry name" value="Band 7/SPFH domain"/>
    <property type="match status" value="1"/>
</dbReference>
<reference evidence="7" key="1">
    <citation type="submission" date="2016-11" db="UniProtKB">
        <authorList>
            <consortium name="WormBaseParasite"/>
        </authorList>
    </citation>
    <scope>IDENTIFICATION</scope>
</reference>
<keyword evidence="3" id="KW-0472">Membrane</keyword>
<dbReference type="GO" id="GO:0072659">
    <property type="term" value="P:protein localization to plasma membrane"/>
    <property type="evidence" value="ECO:0007669"/>
    <property type="project" value="TreeGrafter"/>
</dbReference>
<dbReference type="PANTHER" id="PTHR13806">
    <property type="entry name" value="FLOTILLIN-RELATED"/>
    <property type="match status" value="1"/>
</dbReference>
<dbReference type="InterPro" id="IPR001107">
    <property type="entry name" value="Band_7"/>
</dbReference>
<protein>
    <submittedName>
        <fullName evidence="7">PHB domain-containing protein</fullName>
    </submittedName>
</protein>
<dbReference type="Pfam" id="PF01145">
    <property type="entry name" value="Band_7"/>
    <property type="match status" value="1"/>
</dbReference>
<dbReference type="Proteomes" id="UP000095280">
    <property type="component" value="Unplaced"/>
</dbReference>
<dbReference type="Gene3D" id="3.30.479.30">
    <property type="entry name" value="Band 7 domain"/>
    <property type="match status" value="1"/>
</dbReference>
<feature type="domain" description="Band 7" evidence="5">
    <location>
        <begin position="100"/>
        <end position="282"/>
    </location>
</feature>